<reference evidence="3" key="1">
    <citation type="submission" date="2022-11" db="UniProtKB">
        <authorList>
            <consortium name="WormBaseParasite"/>
        </authorList>
    </citation>
    <scope>IDENTIFICATION</scope>
</reference>
<proteinExistence type="predicted"/>
<dbReference type="GO" id="GO:0005794">
    <property type="term" value="C:Golgi apparatus"/>
    <property type="evidence" value="ECO:0007669"/>
    <property type="project" value="TreeGrafter"/>
</dbReference>
<protein>
    <submittedName>
        <fullName evidence="3">Exostosin GT47 domain-containing protein</fullName>
    </submittedName>
</protein>
<dbReference type="InterPro" id="IPR057538">
    <property type="entry name" value="RXYLT1_C"/>
</dbReference>
<keyword evidence="2" id="KW-1185">Reference proteome</keyword>
<evidence type="ECO:0000259" key="1">
    <source>
        <dbReference type="Pfam" id="PF24785"/>
    </source>
</evidence>
<dbReference type="InterPro" id="IPR055286">
    <property type="entry name" value="RXYLT1-like"/>
</dbReference>
<dbReference type="GO" id="GO:0035269">
    <property type="term" value="P:protein O-linked glycosylation via mannose"/>
    <property type="evidence" value="ECO:0007669"/>
    <property type="project" value="InterPro"/>
</dbReference>
<dbReference type="Proteomes" id="UP000887566">
    <property type="component" value="Unplaced"/>
</dbReference>
<accession>A0A914VBJ8</accession>
<feature type="domain" description="RXYLT1 C-terminal" evidence="1">
    <location>
        <begin position="126"/>
        <end position="168"/>
    </location>
</feature>
<dbReference type="PANTHER" id="PTHR15576">
    <property type="entry name" value="RIBITOL-5-PHOSPHATE XYLOSYLTRANSFERASE 1"/>
    <property type="match status" value="1"/>
</dbReference>
<dbReference type="WBParaSite" id="PSAMB.scaffold1764size28020.g14825.t1">
    <property type="protein sequence ID" value="PSAMB.scaffold1764size28020.g14825.t1"/>
    <property type="gene ID" value="PSAMB.scaffold1764size28020.g14825"/>
</dbReference>
<name>A0A914VBJ8_9BILA</name>
<evidence type="ECO:0000313" key="3">
    <source>
        <dbReference type="WBParaSite" id="PSAMB.scaffold1764size28020.g14825.t1"/>
    </source>
</evidence>
<organism evidence="2 3">
    <name type="scientific">Plectus sambesii</name>
    <dbReference type="NCBI Taxonomy" id="2011161"/>
    <lineage>
        <taxon>Eukaryota</taxon>
        <taxon>Metazoa</taxon>
        <taxon>Ecdysozoa</taxon>
        <taxon>Nematoda</taxon>
        <taxon>Chromadorea</taxon>
        <taxon>Plectida</taxon>
        <taxon>Plectina</taxon>
        <taxon>Plectoidea</taxon>
        <taxon>Plectidae</taxon>
        <taxon>Plectus</taxon>
    </lineage>
</organism>
<dbReference type="PANTHER" id="PTHR15576:SF1">
    <property type="entry name" value="RIBITOL-5-PHOSPHATE XYLOSYLTRANSFERASE 1"/>
    <property type="match status" value="1"/>
</dbReference>
<dbReference type="GO" id="GO:0120053">
    <property type="term" value="F:ribitol beta-1,4-xylosyltransferase activity"/>
    <property type="evidence" value="ECO:0007669"/>
    <property type="project" value="InterPro"/>
</dbReference>
<dbReference type="Pfam" id="PF24785">
    <property type="entry name" value="RXYLT1_C"/>
    <property type="match status" value="1"/>
</dbReference>
<evidence type="ECO:0000313" key="2">
    <source>
        <dbReference type="Proteomes" id="UP000887566"/>
    </source>
</evidence>
<dbReference type="AlphaFoldDB" id="A0A914VBJ8"/>
<sequence length="238" mass="27221">MLKNSIRYKYILITHDGDIPVPGDYEWLLDDANLLAWFGQNIGLQHPKLFPIPIGVANSYWAHGNISALRIVSRSLEPFRSRHTLLYVNIKSDTNYVERTKVEKYVEQEFAGRSDVTIVNKGQLDWEAYMKQLGGAKFVLSPAGNGIDCHRTWEALIMGAVPVVRDSSISALYADLPVMIVNDWKELNLDSLRRFETYLNLSSAALPIRPKIWARYWLEKIFSMRQNATQAACKPCFK</sequence>